<proteinExistence type="predicted"/>
<reference evidence="3" key="1">
    <citation type="journal article" date="2019" name="Int. J. Syst. Evol. Microbiol.">
        <title>The Global Catalogue of Microorganisms (GCM) 10K type strain sequencing project: providing services to taxonomists for standard genome sequencing and annotation.</title>
        <authorList>
            <consortium name="The Broad Institute Genomics Platform"/>
            <consortium name="The Broad Institute Genome Sequencing Center for Infectious Disease"/>
            <person name="Wu L."/>
            <person name="Ma J."/>
        </authorList>
    </citation>
    <scope>NUCLEOTIDE SEQUENCE [LARGE SCALE GENOMIC DNA]</scope>
    <source>
        <strain evidence="3">JCM 6242</strain>
    </source>
</reference>
<gene>
    <name evidence="2" type="ORF">GCM10010517_51230</name>
</gene>
<name>A0ABP6ILW1_9ACTN</name>
<dbReference type="EMBL" id="BAAAVI010000041">
    <property type="protein sequence ID" value="GAA2887379.1"/>
    <property type="molecule type" value="Genomic_DNA"/>
</dbReference>
<evidence type="ECO:0000313" key="2">
    <source>
        <dbReference type="EMBL" id="GAA2887379.1"/>
    </source>
</evidence>
<evidence type="ECO:0000256" key="1">
    <source>
        <dbReference type="SAM" id="MobiDB-lite"/>
    </source>
</evidence>
<keyword evidence="3" id="KW-1185">Reference proteome</keyword>
<accession>A0ABP6ILW1</accession>
<feature type="region of interest" description="Disordered" evidence="1">
    <location>
        <begin position="79"/>
        <end position="103"/>
    </location>
</feature>
<comment type="caution">
    <text evidence="2">The sequence shown here is derived from an EMBL/GenBank/DDBJ whole genome shotgun (WGS) entry which is preliminary data.</text>
</comment>
<organism evidence="2 3">
    <name type="scientific">Streptosporangium fragile</name>
    <dbReference type="NCBI Taxonomy" id="46186"/>
    <lineage>
        <taxon>Bacteria</taxon>
        <taxon>Bacillati</taxon>
        <taxon>Actinomycetota</taxon>
        <taxon>Actinomycetes</taxon>
        <taxon>Streptosporangiales</taxon>
        <taxon>Streptosporangiaceae</taxon>
        <taxon>Streptosporangium</taxon>
    </lineage>
</organism>
<dbReference type="Proteomes" id="UP001500831">
    <property type="component" value="Unassembled WGS sequence"/>
</dbReference>
<protein>
    <submittedName>
        <fullName evidence="2">Uncharacterized protein</fullName>
    </submittedName>
</protein>
<sequence>MTLFALTAVWVKPQRGQAASTGGGLRIPVSAVAGEAVDGPEADGFEADGFVPGSARSVAPPVEQLASASASAVIAAAETGLHPERPRPADAGISDDTCFLPNP</sequence>
<evidence type="ECO:0000313" key="3">
    <source>
        <dbReference type="Proteomes" id="UP001500831"/>
    </source>
</evidence>